<evidence type="ECO:0000256" key="4">
    <source>
        <dbReference type="SAM" id="SignalP"/>
    </source>
</evidence>
<evidence type="ECO:0000256" key="3">
    <source>
        <dbReference type="ARBA" id="ARBA00022833"/>
    </source>
</evidence>
<reference evidence="7 8" key="1">
    <citation type="submission" date="2020-08" db="EMBL/GenBank/DDBJ databases">
        <title>Genomic Encyclopedia of Type Strains, Phase IV (KMG-IV): sequencing the most valuable type-strain genomes for metagenomic binning, comparative biology and taxonomic classification.</title>
        <authorList>
            <person name="Goeker M."/>
        </authorList>
    </citation>
    <scope>NUCLEOTIDE SEQUENCE [LARGE SCALE GENOMIC DNA]</scope>
    <source>
        <strain evidence="7 8">DSM 29007</strain>
    </source>
</reference>
<dbReference type="PANTHER" id="PTHR22642:SF2">
    <property type="entry name" value="PROTEIN LONG AFTER FAR-RED 3"/>
    <property type="match status" value="1"/>
</dbReference>
<evidence type="ECO:0000259" key="6">
    <source>
        <dbReference type="Pfam" id="PF22039"/>
    </source>
</evidence>
<dbReference type="InterPro" id="IPR011059">
    <property type="entry name" value="Metal-dep_hydrolase_composite"/>
</dbReference>
<keyword evidence="3" id="KW-0862">Zinc</keyword>
<sequence>MHRSIIAALAVLVMAPAAHGQAPDLILTGGKVFTADSARPWAEAVAIRGDRIVAVGSTAEISGLAGASTRRISLDGRVVIPGINDAHDHAGDAEFGVRFSADPSPMPDPAFAAVLDSVRAVAARTPAGTWIRATIGARILDDTAARRTALDRAAPRHPVLLSAWTGHGAVLNTAALRAVRIPESARDSAGGWYERDASGRLTGAMHEYAQWRVLQRLHSASPDSAIVASLQRYAAGAAAMGITSVQIMNGYLDAPTTVRVLRQARLPIRVRAIPFSMTGSPAGAADEWRGVERNPAPKTVISGVKWILDATPIDRNAAMRQAYADRPGWHGRLNFPPDTIRAILAQALASREQLMLHISGDSALPVLFSAMQSLAPDSVWRQLRVRIEHGDWLSGELLPVARRLGVVLVQNPTHLALDPDMLQARFGGAPAGLLPLRTVLAAGVPVAFGSDGPNNPFLNLMLATVHPTHPDEALTREQAVIAYTRGSAYAEFAEREKGTLAPGMLADLAVLSQDIFSVPPPALPGTTSVLTLVGGRIMHDELTRPLPRL</sequence>
<protein>
    <recommendedName>
        <fullName evidence="9">Amidohydrolase 3 domain-containing protein</fullName>
    </recommendedName>
</protein>
<dbReference type="RefSeq" id="WP_170036091.1">
    <property type="nucleotide sequence ID" value="NZ_JABDTL010000002.1"/>
</dbReference>
<evidence type="ECO:0008006" key="9">
    <source>
        <dbReference type="Google" id="ProtNLM"/>
    </source>
</evidence>
<keyword evidence="8" id="KW-1185">Reference proteome</keyword>
<dbReference type="SUPFAM" id="SSF51556">
    <property type="entry name" value="Metallo-dependent hydrolases"/>
    <property type="match status" value="1"/>
</dbReference>
<evidence type="ECO:0000256" key="2">
    <source>
        <dbReference type="ARBA" id="ARBA00022801"/>
    </source>
</evidence>
<proteinExistence type="predicted"/>
<feature type="domain" description="Aminodeoxyfutalosine deaminase/Imidazolonepropionase-like composite" evidence="6">
    <location>
        <begin position="44"/>
        <end position="61"/>
    </location>
</feature>
<evidence type="ECO:0000259" key="5">
    <source>
        <dbReference type="Pfam" id="PF07969"/>
    </source>
</evidence>
<dbReference type="SUPFAM" id="SSF51338">
    <property type="entry name" value="Composite domain of metallo-dependent hydrolases"/>
    <property type="match status" value="1"/>
</dbReference>
<dbReference type="InterPro" id="IPR054418">
    <property type="entry name" value="MQNX/HUTI_composite_N"/>
</dbReference>
<evidence type="ECO:0000256" key="1">
    <source>
        <dbReference type="ARBA" id="ARBA00022723"/>
    </source>
</evidence>
<evidence type="ECO:0000313" key="8">
    <source>
        <dbReference type="Proteomes" id="UP000582837"/>
    </source>
</evidence>
<dbReference type="GO" id="GO:0016810">
    <property type="term" value="F:hydrolase activity, acting on carbon-nitrogen (but not peptide) bonds"/>
    <property type="evidence" value="ECO:0007669"/>
    <property type="project" value="InterPro"/>
</dbReference>
<dbReference type="Pfam" id="PF22039">
    <property type="entry name" value="HUTI_composite_bact"/>
    <property type="match status" value="1"/>
</dbReference>
<feature type="signal peptide" evidence="4">
    <location>
        <begin position="1"/>
        <end position="20"/>
    </location>
</feature>
<organism evidence="7 8">
    <name type="scientific">Longimicrobium terrae</name>
    <dbReference type="NCBI Taxonomy" id="1639882"/>
    <lineage>
        <taxon>Bacteria</taxon>
        <taxon>Pseudomonadati</taxon>
        <taxon>Gemmatimonadota</taxon>
        <taxon>Longimicrobiia</taxon>
        <taxon>Longimicrobiales</taxon>
        <taxon>Longimicrobiaceae</taxon>
        <taxon>Longimicrobium</taxon>
    </lineage>
</organism>
<comment type="caution">
    <text evidence="7">The sequence shown here is derived from an EMBL/GenBank/DDBJ whole genome shotgun (WGS) entry which is preliminary data.</text>
</comment>
<name>A0A841GVY6_9BACT</name>
<keyword evidence="2" id="KW-0378">Hydrolase</keyword>
<dbReference type="Proteomes" id="UP000582837">
    <property type="component" value="Unassembled WGS sequence"/>
</dbReference>
<dbReference type="InterPro" id="IPR013108">
    <property type="entry name" value="Amidohydro_3"/>
</dbReference>
<dbReference type="Pfam" id="PF07969">
    <property type="entry name" value="Amidohydro_3"/>
    <property type="match status" value="1"/>
</dbReference>
<keyword evidence="1" id="KW-0479">Metal-binding</keyword>
<dbReference type="Gene3D" id="2.30.40.10">
    <property type="entry name" value="Urease, subunit C, domain 1"/>
    <property type="match status" value="1"/>
</dbReference>
<dbReference type="GO" id="GO:0046872">
    <property type="term" value="F:metal ion binding"/>
    <property type="evidence" value="ECO:0007669"/>
    <property type="project" value="UniProtKB-KW"/>
</dbReference>
<dbReference type="InterPro" id="IPR032466">
    <property type="entry name" value="Metal_Hydrolase"/>
</dbReference>
<dbReference type="PANTHER" id="PTHR22642">
    <property type="entry name" value="IMIDAZOLONEPROPIONASE"/>
    <property type="match status" value="1"/>
</dbReference>
<accession>A0A841GVY6</accession>
<dbReference type="Gene3D" id="3.20.20.140">
    <property type="entry name" value="Metal-dependent hydrolases"/>
    <property type="match status" value="1"/>
</dbReference>
<dbReference type="AlphaFoldDB" id="A0A841GVY6"/>
<feature type="chain" id="PRO_5032507687" description="Amidohydrolase 3 domain-containing protein" evidence="4">
    <location>
        <begin position="21"/>
        <end position="549"/>
    </location>
</feature>
<feature type="domain" description="Amidohydrolase 3" evidence="5">
    <location>
        <begin position="72"/>
        <end position="538"/>
    </location>
</feature>
<dbReference type="EMBL" id="JACHIA010000003">
    <property type="protein sequence ID" value="MBB6069774.1"/>
    <property type="molecule type" value="Genomic_DNA"/>
</dbReference>
<evidence type="ECO:0000313" key="7">
    <source>
        <dbReference type="EMBL" id="MBB6069774.1"/>
    </source>
</evidence>
<dbReference type="Gene3D" id="3.10.310.70">
    <property type="match status" value="1"/>
</dbReference>
<gene>
    <name evidence="7" type="ORF">HNQ61_001391</name>
</gene>
<keyword evidence="4" id="KW-0732">Signal</keyword>